<dbReference type="EMBL" id="CCKQ01009182">
    <property type="protein sequence ID" value="CDW80651.1"/>
    <property type="molecule type" value="Genomic_DNA"/>
</dbReference>
<dbReference type="SMART" id="SM00054">
    <property type="entry name" value="EFh"/>
    <property type="match status" value="2"/>
</dbReference>
<evidence type="ECO:0000259" key="4">
    <source>
        <dbReference type="PROSITE" id="PS50222"/>
    </source>
</evidence>
<sequence length="541" mass="63630">MEQFNDQDNLLANISNLNEKRISQAFENIQQTFAESVQRTSTKRIISVNDDDHFNIHINPKLKNYHTMKWLQNRYFDRAKKEYILTDHQIKDTLAMETLFIRFDEDNSGTLELKELIKMFRENQINISDKIIRELFRFADQDHSGTLTLEEFKSLLVNEQALDRFRELMIQERKKAQRKSSEPLFMNSDSRDENQIRFLPTDLRDMLKLLINRMQHSGLQKKLEKVSCLQNNMAVKNNFKPMKLNKAFFRMDGDQQKQKMKNLDLDDRVNSNEDFEKNINGTRYLTKHLQKVPTKKLNDMRSRNTSDSNKNLHALRTQLEPLNENIFELISFTQECKKNDESTNNRFIDRYYSIQQQQQEENSPRNKVILKNVQMHSPLYETLSNKYKEKLNLKKFLLQMKTQVMGTAQDDASIDGTDIKSYRLDSIPTPKLVSMSSTRGSRNTSKKLDNVIGSYFKVNSKVDYIKTNKAENNRLNNITTAPTSLNNSRFFGSRKTSKLSSVENSLSPSRSQLSTRQYLIKTTQLRKKSSKVNLNNEYFHL</sequence>
<evidence type="ECO:0000256" key="2">
    <source>
        <dbReference type="ARBA" id="ARBA00022737"/>
    </source>
</evidence>
<dbReference type="SUPFAM" id="SSF47473">
    <property type="entry name" value="EF-hand"/>
    <property type="match status" value="1"/>
</dbReference>
<dbReference type="Pfam" id="PF13499">
    <property type="entry name" value="EF-hand_7"/>
    <property type="match status" value="1"/>
</dbReference>
<name>A0A078AFP2_STYLE</name>
<evidence type="ECO:0000256" key="1">
    <source>
        <dbReference type="ARBA" id="ARBA00022723"/>
    </source>
</evidence>
<reference evidence="5 6" key="1">
    <citation type="submission" date="2014-06" db="EMBL/GenBank/DDBJ databases">
        <authorList>
            <person name="Swart Estienne"/>
        </authorList>
    </citation>
    <scope>NUCLEOTIDE SEQUENCE [LARGE SCALE GENOMIC DNA]</scope>
    <source>
        <strain evidence="5 6">130c</strain>
    </source>
</reference>
<dbReference type="AlphaFoldDB" id="A0A078AFP2"/>
<protein>
    <submittedName>
        <fullName evidence="5">Ef hand family protein</fullName>
    </submittedName>
</protein>
<dbReference type="GO" id="GO:0005509">
    <property type="term" value="F:calcium ion binding"/>
    <property type="evidence" value="ECO:0007669"/>
    <property type="project" value="InterPro"/>
</dbReference>
<dbReference type="OrthoDB" id="295775at2759"/>
<dbReference type="InterPro" id="IPR018247">
    <property type="entry name" value="EF_Hand_1_Ca_BS"/>
</dbReference>
<accession>A0A078AFP2</accession>
<dbReference type="PROSITE" id="PS00018">
    <property type="entry name" value="EF_HAND_1"/>
    <property type="match status" value="2"/>
</dbReference>
<feature type="domain" description="EF-hand" evidence="4">
    <location>
        <begin position="127"/>
        <end position="162"/>
    </location>
</feature>
<feature type="domain" description="EF-hand" evidence="4">
    <location>
        <begin position="91"/>
        <end position="126"/>
    </location>
</feature>
<proteinExistence type="predicted"/>
<evidence type="ECO:0000313" key="6">
    <source>
        <dbReference type="Proteomes" id="UP000039865"/>
    </source>
</evidence>
<dbReference type="InterPro" id="IPR011992">
    <property type="entry name" value="EF-hand-dom_pair"/>
</dbReference>
<keyword evidence="1" id="KW-0479">Metal-binding</keyword>
<dbReference type="InterPro" id="IPR051581">
    <property type="entry name" value="Ca-bind"/>
</dbReference>
<dbReference type="PANTHER" id="PTHR34524:SF6">
    <property type="entry name" value="CALCYPHOSINE LIKE"/>
    <property type="match status" value="1"/>
</dbReference>
<keyword evidence="2" id="KW-0677">Repeat</keyword>
<dbReference type="PROSITE" id="PS50222">
    <property type="entry name" value="EF_HAND_2"/>
    <property type="match status" value="2"/>
</dbReference>
<dbReference type="PANTHER" id="PTHR34524">
    <property type="entry name" value="CALCYPHOSIN"/>
    <property type="match status" value="1"/>
</dbReference>
<dbReference type="InterPro" id="IPR002048">
    <property type="entry name" value="EF_hand_dom"/>
</dbReference>
<gene>
    <name evidence="5" type="primary">Contig8874.g9480</name>
    <name evidence="5" type="ORF">STYLEM_9654</name>
</gene>
<evidence type="ECO:0000256" key="3">
    <source>
        <dbReference type="ARBA" id="ARBA00022837"/>
    </source>
</evidence>
<dbReference type="Gene3D" id="1.10.238.10">
    <property type="entry name" value="EF-hand"/>
    <property type="match status" value="1"/>
</dbReference>
<dbReference type="CDD" id="cd00051">
    <property type="entry name" value="EFh"/>
    <property type="match status" value="1"/>
</dbReference>
<dbReference type="Proteomes" id="UP000039865">
    <property type="component" value="Unassembled WGS sequence"/>
</dbReference>
<keyword evidence="6" id="KW-1185">Reference proteome</keyword>
<dbReference type="OMA" id="RDEKCIT"/>
<keyword evidence="3" id="KW-0106">Calcium</keyword>
<dbReference type="InParanoid" id="A0A078AFP2"/>
<evidence type="ECO:0000313" key="5">
    <source>
        <dbReference type="EMBL" id="CDW80651.1"/>
    </source>
</evidence>
<organism evidence="5 6">
    <name type="scientific">Stylonychia lemnae</name>
    <name type="common">Ciliate</name>
    <dbReference type="NCBI Taxonomy" id="5949"/>
    <lineage>
        <taxon>Eukaryota</taxon>
        <taxon>Sar</taxon>
        <taxon>Alveolata</taxon>
        <taxon>Ciliophora</taxon>
        <taxon>Intramacronucleata</taxon>
        <taxon>Spirotrichea</taxon>
        <taxon>Stichotrichia</taxon>
        <taxon>Sporadotrichida</taxon>
        <taxon>Oxytrichidae</taxon>
        <taxon>Stylonychinae</taxon>
        <taxon>Stylonychia</taxon>
    </lineage>
</organism>